<keyword evidence="3" id="KW-0732">Signal</keyword>
<dbReference type="Gene3D" id="2.120.10.30">
    <property type="entry name" value="TolB, C-terminal domain"/>
    <property type="match status" value="1"/>
</dbReference>
<dbReference type="Pfam" id="PF07676">
    <property type="entry name" value="PD40"/>
    <property type="match status" value="1"/>
</dbReference>
<dbReference type="GO" id="GO:0006508">
    <property type="term" value="P:proteolysis"/>
    <property type="evidence" value="ECO:0007669"/>
    <property type="project" value="InterPro"/>
</dbReference>
<keyword evidence="2" id="KW-0720">Serine protease</keyword>
<evidence type="ECO:0000259" key="4">
    <source>
        <dbReference type="Pfam" id="PF00326"/>
    </source>
</evidence>
<name>A0A975IX06_9CAUL</name>
<evidence type="ECO:0000313" key="6">
    <source>
        <dbReference type="Proteomes" id="UP000676409"/>
    </source>
</evidence>
<dbReference type="EMBL" id="CP073078">
    <property type="protein sequence ID" value="QUD90134.1"/>
    <property type="molecule type" value="Genomic_DNA"/>
</dbReference>
<dbReference type="SUPFAM" id="SSF82171">
    <property type="entry name" value="DPP6 N-terminal domain-like"/>
    <property type="match status" value="1"/>
</dbReference>
<evidence type="ECO:0000256" key="2">
    <source>
        <dbReference type="ARBA" id="ARBA00022825"/>
    </source>
</evidence>
<proteinExistence type="predicted"/>
<sequence length="692" mass="74606">MRILFLSAALSMAWLVASPASQAAPSPKSLVEVADLDDVAISPDGRSVAFRQYRASVESNRYDLAWLVAPIGAGGSVVRVADGGEPLFTDAGTVVVEPPAWSPDSRFFYYRALVGGEVQVWRAAADGSRTEAVTHDAADVTWFALSPDGRSLIYAAGADREAVRRAEQTEYDDGVRIDGSIPIGQGLVRSGWVDGRLATQRFSGDWMQRQGLLAGAPERKIVVEISTFASHPASGADLALFSEALEIKAAKARASTVLGPDLATRSPQTGMTAYVETGSSGSILKIKAADGKVEDCPAGACGEARIVALNWRAGGRQLVFTTLDRKRGRAESLRVWDLASGQVRILVQAKGLIGGGRDSYPGEGCAVAAAFAACVTAAADDPPRLEQVGLDTDERRVLYDPNAALAAARGPRAEFLSWQDAAGRSFTGWLFPPVKAVAGPAPLFITYYVCPGYLRGGLGDEWPLASLAGAGIAALCINDAPPDLKHPDALADYQAAASAVQSAVRLLQARGLVDPARVGMGGLSFGSEAVLWTIMNSSQLVAASVTSPAITPTYFQFHTLQGANFRDMLRSQWGLGAPAETPERWRRISPAFNLDKLRTPILMQMPEQEYLEALDYFTPLASRGGPVELYAFPNEPHIKIQPRHKLAAYRRNLDWFRFWLQAYEDPDPRKADQYRRWRTLRDHLHADAAAAR</sequence>
<dbReference type="RefSeq" id="WP_211940185.1">
    <property type="nucleotide sequence ID" value="NZ_CP073078.1"/>
</dbReference>
<dbReference type="Pfam" id="PF00326">
    <property type="entry name" value="Peptidase_S9"/>
    <property type="match status" value="1"/>
</dbReference>
<evidence type="ECO:0000313" key="5">
    <source>
        <dbReference type="EMBL" id="QUD90134.1"/>
    </source>
</evidence>
<dbReference type="PANTHER" id="PTHR42776:SF27">
    <property type="entry name" value="DIPEPTIDYL PEPTIDASE FAMILY MEMBER 6"/>
    <property type="match status" value="1"/>
</dbReference>
<accession>A0A975IX06</accession>
<dbReference type="InterPro" id="IPR001375">
    <property type="entry name" value="Peptidase_S9_cat"/>
</dbReference>
<dbReference type="PANTHER" id="PTHR42776">
    <property type="entry name" value="SERINE PEPTIDASE S9 FAMILY MEMBER"/>
    <property type="match status" value="1"/>
</dbReference>
<evidence type="ECO:0000256" key="1">
    <source>
        <dbReference type="ARBA" id="ARBA00022801"/>
    </source>
</evidence>
<keyword evidence="1" id="KW-0378">Hydrolase</keyword>
<dbReference type="InterPro" id="IPR011042">
    <property type="entry name" value="6-blade_b-propeller_TolB-like"/>
</dbReference>
<dbReference type="GO" id="GO:0004252">
    <property type="term" value="F:serine-type endopeptidase activity"/>
    <property type="evidence" value="ECO:0007669"/>
    <property type="project" value="TreeGrafter"/>
</dbReference>
<dbReference type="Proteomes" id="UP000676409">
    <property type="component" value="Chromosome"/>
</dbReference>
<evidence type="ECO:0000256" key="3">
    <source>
        <dbReference type="SAM" id="SignalP"/>
    </source>
</evidence>
<dbReference type="KEGG" id="caul:KCG34_09835"/>
<feature type="signal peptide" evidence="3">
    <location>
        <begin position="1"/>
        <end position="23"/>
    </location>
</feature>
<organism evidence="5 6">
    <name type="scientific">Phenylobacterium montanum</name>
    <dbReference type="NCBI Taxonomy" id="2823693"/>
    <lineage>
        <taxon>Bacteria</taxon>
        <taxon>Pseudomonadati</taxon>
        <taxon>Pseudomonadota</taxon>
        <taxon>Alphaproteobacteria</taxon>
        <taxon>Caulobacterales</taxon>
        <taxon>Caulobacteraceae</taxon>
        <taxon>Phenylobacterium</taxon>
    </lineage>
</organism>
<feature type="domain" description="Peptidase S9 prolyl oligopeptidase catalytic" evidence="4">
    <location>
        <begin position="501"/>
        <end position="661"/>
    </location>
</feature>
<reference evidence="5" key="1">
    <citation type="submission" date="2021-04" db="EMBL/GenBank/DDBJ databases">
        <title>The complete genome sequence of Caulobacter sp. S6.</title>
        <authorList>
            <person name="Tang Y."/>
            <person name="Ouyang W."/>
            <person name="Liu Q."/>
            <person name="Huang B."/>
            <person name="Guo Z."/>
            <person name="Lei P."/>
        </authorList>
    </citation>
    <scope>NUCLEOTIDE SEQUENCE</scope>
    <source>
        <strain evidence="5">S6</strain>
    </source>
</reference>
<gene>
    <name evidence="5" type="ORF">KCG34_09835</name>
</gene>
<keyword evidence="6" id="KW-1185">Reference proteome</keyword>
<feature type="chain" id="PRO_5037399633" evidence="3">
    <location>
        <begin position="24"/>
        <end position="692"/>
    </location>
</feature>
<dbReference type="InterPro" id="IPR029058">
    <property type="entry name" value="AB_hydrolase_fold"/>
</dbReference>
<dbReference type="InterPro" id="IPR011659">
    <property type="entry name" value="WD40"/>
</dbReference>
<dbReference type="Gene3D" id="3.40.50.1820">
    <property type="entry name" value="alpha/beta hydrolase"/>
    <property type="match status" value="1"/>
</dbReference>
<dbReference type="InterPro" id="IPR053536">
    <property type="entry name" value="Lasso_peptide_isopeptidase"/>
</dbReference>
<dbReference type="NCBIfam" id="NF033523">
    <property type="entry name" value="lasso_peptidase"/>
    <property type="match status" value="1"/>
</dbReference>
<dbReference type="AlphaFoldDB" id="A0A975IX06"/>
<dbReference type="SUPFAM" id="SSF53474">
    <property type="entry name" value="alpha/beta-Hydrolases"/>
    <property type="match status" value="1"/>
</dbReference>
<keyword evidence="2" id="KW-0645">Protease</keyword>
<protein>
    <submittedName>
        <fullName evidence="5">Atxe2 family lasso peptide isopeptidase</fullName>
    </submittedName>
</protein>